<reference evidence="1 2" key="1">
    <citation type="submission" date="2016-07" db="EMBL/GenBank/DDBJ databases">
        <title>Draft Genome Sequence of Methylobrevis pamukkalensis PK2.</title>
        <authorList>
            <person name="Vasilenko O.V."/>
            <person name="Doronina N.V."/>
            <person name="Shmareva M.N."/>
            <person name="Tarlachkov S.V."/>
            <person name="Mustakhimov I."/>
            <person name="Trotsenko Y.A."/>
        </authorList>
    </citation>
    <scope>NUCLEOTIDE SEQUENCE [LARGE SCALE GENOMIC DNA]</scope>
    <source>
        <strain evidence="1 2">PK2</strain>
    </source>
</reference>
<comment type="caution">
    <text evidence="1">The sequence shown here is derived from an EMBL/GenBank/DDBJ whole genome shotgun (WGS) entry which is preliminary data.</text>
</comment>
<accession>A0A1E3H6J0</accession>
<dbReference type="PANTHER" id="PTHR33973:SF4">
    <property type="entry name" value="OS07G0153300 PROTEIN"/>
    <property type="match status" value="1"/>
</dbReference>
<dbReference type="EMBL" id="MCRJ01000010">
    <property type="protein sequence ID" value="ODN71947.1"/>
    <property type="molecule type" value="Genomic_DNA"/>
</dbReference>
<dbReference type="RefSeq" id="WP_069305806.1">
    <property type="nucleotide sequence ID" value="NZ_MCRJ01000010.1"/>
</dbReference>
<evidence type="ECO:0000313" key="2">
    <source>
        <dbReference type="Proteomes" id="UP000094622"/>
    </source>
</evidence>
<dbReference type="Pfam" id="PF07103">
    <property type="entry name" value="DUF1365"/>
    <property type="match status" value="1"/>
</dbReference>
<organism evidence="1 2">
    <name type="scientific">Methylobrevis pamukkalensis</name>
    <dbReference type="NCBI Taxonomy" id="1439726"/>
    <lineage>
        <taxon>Bacteria</taxon>
        <taxon>Pseudomonadati</taxon>
        <taxon>Pseudomonadota</taxon>
        <taxon>Alphaproteobacteria</taxon>
        <taxon>Hyphomicrobiales</taxon>
        <taxon>Pleomorphomonadaceae</taxon>
        <taxon>Methylobrevis</taxon>
    </lineage>
</organism>
<dbReference type="PANTHER" id="PTHR33973">
    <property type="entry name" value="OS07G0153300 PROTEIN"/>
    <property type="match status" value="1"/>
</dbReference>
<dbReference type="InterPro" id="IPR010775">
    <property type="entry name" value="DUF1365"/>
</dbReference>
<dbReference type="AlphaFoldDB" id="A0A1E3H6J0"/>
<evidence type="ECO:0008006" key="3">
    <source>
        <dbReference type="Google" id="ProtNLM"/>
    </source>
</evidence>
<dbReference type="OrthoDB" id="9778801at2"/>
<proteinExistence type="predicted"/>
<dbReference type="PATRIC" id="fig|1439726.3.peg.717"/>
<protein>
    <recommendedName>
        <fullName evidence="3">DUF1365 domain-containing protein</fullName>
    </recommendedName>
</protein>
<keyword evidence="2" id="KW-1185">Reference proteome</keyword>
<name>A0A1E3H6J0_9HYPH</name>
<gene>
    <name evidence="1" type="ORF">A6302_00679</name>
</gene>
<evidence type="ECO:0000313" key="1">
    <source>
        <dbReference type="EMBL" id="ODN71947.1"/>
    </source>
</evidence>
<sequence>MTGLSSGLYTGTVMHHRHRPRVHHLSYRIFSLLLDLDELPELDRRLRLFSAERFNLFSFRAADYGDRTGRDLKGQVEAHLTAAGLTPDGGRIRLLTMPRILGYGFNPLSIFYCERADGTPLALLYEVHNTFGERHGYLIPIDSAAGGLVRQQCGKGFYVSPFIDMDLAYDFRLRLPDERLTVSINVGDDEGPLLAAVHTARRRDLSDRALIGAFLTHPLLTLKVIGGIHVEALRIWMKGIRLRVRPAPPADLVTYVPTPISTKVSKGHRSWQTRRA</sequence>
<dbReference type="Proteomes" id="UP000094622">
    <property type="component" value="Unassembled WGS sequence"/>
</dbReference>